<comment type="caution">
    <text evidence="1">The sequence shown here is derived from an EMBL/GenBank/DDBJ whole genome shotgun (WGS) entry which is preliminary data.</text>
</comment>
<dbReference type="Pfam" id="PF00285">
    <property type="entry name" value="Citrate_synt"/>
    <property type="match status" value="1"/>
</dbReference>
<dbReference type="OrthoDB" id="1714044at2759"/>
<proteinExistence type="predicted"/>
<protein>
    <submittedName>
        <fullName evidence="1">Citrate synthase 3, peroxisomal</fullName>
    </submittedName>
</protein>
<name>A0A2J7ZQ26_9CHLO</name>
<reference evidence="1 2" key="1">
    <citation type="journal article" date="2017" name="Mol. Biol. Evol.">
        <title>The 4-celled Tetrabaena socialis nuclear genome reveals the essential components for genetic control of cell number at the origin of multicellularity in the volvocine lineage.</title>
        <authorList>
            <person name="Featherston J."/>
            <person name="Arakaki Y."/>
            <person name="Hanschen E.R."/>
            <person name="Ferris P.J."/>
            <person name="Michod R.E."/>
            <person name="Olson B.J.S.C."/>
            <person name="Nozaki H."/>
            <person name="Durand P.M."/>
        </authorList>
    </citation>
    <scope>NUCLEOTIDE SEQUENCE [LARGE SCALE GENOMIC DNA]</scope>
    <source>
        <strain evidence="1 2">NIES-571</strain>
    </source>
</reference>
<keyword evidence="2" id="KW-1185">Reference proteome</keyword>
<sequence>MAATCICVWGAERGSSSLPSPLLTPGGCHPRLHRGREEQEGEAVCFGHRVYRNFDPRATIIKDVAEKEVFPLVGIDPLIEVAKALQASRGGGGGGCRTAQ</sequence>
<dbReference type="SUPFAM" id="SSF48256">
    <property type="entry name" value="Citrate synthase"/>
    <property type="match status" value="1"/>
</dbReference>
<dbReference type="GO" id="GO:0046912">
    <property type="term" value="F:acyltransferase activity, acyl groups converted into alkyl on transfer"/>
    <property type="evidence" value="ECO:0007669"/>
    <property type="project" value="InterPro"/>
</dbReference>
<dbReference type="EMBL" id="PGGS01000668">
    <property type="protein sequence ID" value="PNH02369.1"/>
    <property type="molecule type" value="Genomic_DNA"/>
</dbReference>
<evidence type="ECO:0000313" key="1">
    <source>
        <dbReference type="EMBL" id="PNH02369.1"/>
    </source>
</evidence>
<dbReference type="InterPro" id="IPR002020">
    <property type="entry name" value="Citrate_synthase"/>
</dbReference>
<accession>A0A2J7ZQ26</accession>
<dbReference type="InterPro" id="IPR016143">
    <property type="entry name" value="Citrate_synth-like_sm_a-sub"/>
</dbReference>
<organism evidence="1 2">
    <name type="scientific">Tetrabaena socialis</name>
    <dbReference type="NCBI Taxonomy" id="47790"/>
    <lineage>
        <taxon>Eukaryota</taxon>
        <taxon>Viridiplantae</taxon>
        <taxon>Chlorophyta</taxon>
        <taxon>core chlorophytes</taxon>
        <taxon>Chlorophyceae</taxon>
        <taxon>CS clade</taxon>
        <taxon>Chlamydomonadales</taxon>
        <taxon>Tetrabaenaceae</taxon>
        <taxon>Tetrabaena</taxon>
    </lineage>
</organism>
<dbReference type="AlphaFoldDB" id="A0A2J7ZQ26"/>
<dbReference type="Proteomes" id="UP000236333">
    <property type="component" value="Unassembled WGS sequence"/>
</dbReference>
<evidence type="ECO:0000313" key="2">
    <source>
        <dbReference type="Proteomes" id="UP000236333"/>
    </source>
</evidence>
<dbReference type="Gene3D" id="1.10.230.10">
    <property type="entry name" value="Cytochrome P450-Terp, domain 2"/>
    <property type="match status" value="1"/>
</dbReference>
<dbReference type="InterPro" id="IPR036969">
    <property type="entry name" value="Citrate_synthase_sf"/>
</dbReference>
<gene>
    <name evidence="1" type="ORF">TSOC_011658</name>
</gene>